<dbReference type="STRING" id="8083.ENSXMAP00000028994"/>
<dbReference type="AlphaFoldDB" id="A0A3B5QBE0"/>
<reference evidence="4" key="3">
    <citation type="submission" date="2025-08" db="UniProtKB">
        <authorList>
            <consortium name="Ensembl"/>
        </authorList>
    </citation>
    <scope>IDENTIFICATION</scope>
    <source>
        <strain evidence="4">JP 163 A</strain>
    </source>
</reference>
<dbReference type="SMART" id="SM00020">
    <property type="entry name" value="Tryp_SPc"/>
    <property type="match status" value="1"/>
</dbReference>
<evidence type="ECO:0000259" key="3">
    <source>
        <dbReference type="PROSITE" id="PS50240"/>
    </source>
</evidence>
<dbReference type="Pfam" id="PF00089">
    <property type="entry name" value="Trypsin"/>
    <property type="match status" value="1"/>
</dbReference>
<evidence type="ECO:0000256" key="1">
    <source>
        <dbReference type="ARBA" id="ARBA00023157"/>
    </source>
</evidence>
<dbReference type="PANTHER" id="PTHR24276">
    <property type="entry name" value="POLYSERASE-RELATED"/>
    <property type="match status" value="1"/>
</dbReference>
<dbReference type="OMA" id="NNEHDIM"/>
<feature type="domain" description="Peptidase S1" evidence="3">
    <location>
        <begin position="31"/>
        <end position="245"/>
    </location>
</feature>
<dbReference type="GO" id="GO:0006508">
    <property type="term" value="P:proteolysis"/>
    <property type="evidence" value="ECO:0007669"/>
    <property type="project" value="InterPro"/>
</dbReference>
<reference evidence="5" key="1">
    <citation type="submission" date="2012-01" db="EMBL/GenBank/DDBJ databases">
        <authorList>
            <person name="Walter R."/>
            <person name="Schartl M."/>
            <person name="Warren W."/>
        </authorList>
    </citation>
    <scope>NUCLEOTIDE SEQUENCE [LARGE SCALE GENOMIC DNA]</scope>
    <source>
        <strain evidence="5">JP 163 A</strain>
    </source>
</reference>
<dbReference type="PROSITE" id="PS50240">
    <property type="entry name" value="TRYPSIN_DOM"/>
    <property type="match status" value="1"/>
</dbReference>
<dbReference type="Proteomes" id="UP000002852">
    <property type="component" value="Unassembled WGS sequence"/>
</dbReference>
<dbReference type="InterPro" id="IPR009003">
    <property type="entry name" value="Peptidase_S1_PA"/>
</dbReference>
<sequence length="246" mass="27916">MLTLHVWLMMKLPSSSGFPLNSDSVSLEKRIIGGHNCRDEERRFHVKITLNGRLQCGGSLISNQDTFFETSHKSHLGVHLKRVKAESHKITRHEIYKDTNNDKHDIMLLKLPKETTTIKPIKLTDCSKPLEIGTKVQIAGFGPAITGLDNKRIDHEPVDLQCAEIKIFYHGKKKRSSEEYQYEHWSCAKSSIKDTSSGDSGGGWVYQDKLYGVHVLTGDRHKACSAPAYFMDICGYKKWIEDTIKT</sequence>
<dbReference type="Ensembl" id="ENSXMAT00000032432.1">
    <property type="protein sequence ID" value="ENSXMAP00000028994.1"/>
    <property type="gene ID" value="ENSXMAG00000028661.1"/>
</dbReference>
<feature type="chain" id="PRO_5017237001" evidence="2">
    <location>
        <begin position="18"/>
        <end position="246"/>
    </location>
</feature>
<dbReference type="SUPFAM" id="SSF50494">
    <property type="entry name" value="Trypsin-like serine proteases"/>
    <property type="match status" value="1"/>
</dbReference>
<reference evidence="5" key="2">
    <citation type="journal article" date="2013" name="Nat. Genet.">
        <title>The genome of the platyfish, Xiphophorus maculatus, provides insights into evolutionary adaptation and several complex traits.</title>
        <authorList>
            <person name="Schartl M."/>
            <person name="Walter R.B."/>
            <person name="Shen Y."/>
            <person name="Garcia T."/>
            <person name="Catchen J."/>
            <person name="Amores A."/>
            <person name="Braasch I."/>
            <person name="Chalopin D."/>
            <person name="Volff J.N."/>
            <person name="Lesch K.P."/>
            <person name="Bisazza A."/>
            <person name="Minx P."/>
            <person name="Hillier L."/>
            <person name="Wilson R.K."/>
            <person name="Fuerstenberg S."/>
            <person name="Boore J."/>
            <person name="Searle S."/>
            <person name="Postlethwait J.H."/>
            <person name="Warren W.C."/>
        </authorList>
    </citation>
    <scope>NUCLEOTIDE SEQUENCE [LARGE SCALE GENOMIC DNA]</scope>
    <source>
        <strain evidence="5">JP 163 A</strain>
    </source>
</reference>
<keyword evidence="5" id="KW-1185">Reference proteome</keyword>
<evidence type="ECO:0000256" key="2">
    <source>
        <dbReference type="SAM" id="SignalP"/>
    </source>
</evidence>
<evidence type="ECO:0000313" key="4">
    <source>
        <dbReference type="Ensembl" id="ENSXMAP00000028994.1"/>
    </source>
</evidence>
<dbReference type="InterPro" id="IPR043504">
    <property type="entry name" value="Peptidase_S1_PA_chymotrypsin"/>
</dbReference>
<dbReference type="InterPro" id="IPR050430">
    <property type="entry name" value="Peptidase_S1"/>
</dbReference>
<name>A0A3B5QBE0_XIPMA</name>
<dbReference type="GeneTree" id="ENSGT00390000009571"/>
<keyword evidence="2" id="KW-0732">Signal</keyword>
<dbReference type="GO" id="GO:0004252">
    <property type="term" value="F:serine-type endopeptidase activity"/>
    <property type="evidence" value="ECO:0007669"/>
    <property type="project" value="InterPro"/>
</dbReference>
<keyword evidence="1" id="KW-1015">Disulfide bond</keyword>
<evidence type="ECO:0000313" key="5">
    <source>
        <dbReference type="Proteomes" id="UP000002852"/>
    </source>
</evidence>
<dbReference type="PANTHER" id="PTHR24276:SF94">
    <property type="entry name" value="AT20289P-RELATED"/>
    <property type="match status" value="1"/>
</dbReference>
<dbReference type="InterPro" id="IPR001254">
    <property type="entry name" value="Trypsin_dom"/>
</dbReference>
<organism evidence="4 5">
    <name type="scientific">Xiphophorus maculatus</name>
    <name type="common">Southern platyfish</name>
    <name type="synonym">Platypoecilus maculatus</name>
    <dbReference type="NCBI Taxonomy" id="8083"/>
    <lineage>
        <taxon>Eukaryota</taxon>
        <taxon>Metazoa</taxon>
        <taxon>Chordata</taxon>
        <taxon>Craniata</taxon>
        <taxon>Vertebrata</taxon>
        <taxon>Euteleostomi</taxon>
        <taxon>Actinopterygii</taxon>
        <taxon>Neopterygii</taxon>
        <taxon>Teleostei</taxon>
        <taxon>Neoteleostei</taxon>
        <taxon>Acanthomorphata</taxon>
        <taxon>Ovalentaria</taxon>
        <taxon>Atherinomorphae</taxon>
        <taxon>Cyprinodontiformes</taxon>
        <taxon>Poeciliidae</taxon>
        <taxon>Poeciliinae</taxon>
        <taxon>Xiphophorus</taxon>
    </lineage>
</organism>
<feature type="signal peptide" evidence="2">
    <location>
        <begin position="1"/>
        <end position="17"/>
    </location>
</feature>
<protein>
    <submittedName>
        <fullName evidence="4">Kallikrein-8-like</fullName>
    </submittedName>
</protein>
<accession>A0A3B5QBE0</accession>
<proteinExistence type="predicted"/>
<dbReference type="InParanoid" id="A0A3B5QBE0"/>
<reference evidence="4" key="4">
    <citation type="submission" date="2025-09" db="UniProtKB">
        <authorList>
            <consortium name="Ensembl"/>
        </authorList>
    </citation>
    <scope>IDENTIFICATION</scope>
    <source>
        <strain evidence="4">JP 163 A</strain>
    </source>
</reference>
<dbReference type="Gene3D" id="2.40.10.10">
    <property type="entry name" value="Trypsin-like serine proteases"/>
    <property type="match status" value="3"/>
</dbReference>